<dbReference type="InterPro" id="IPR036020">
    <property type="entry name" value="WW_dom_sf"/>
</dbReference>
<keyword evidence="4" id="KW-1185">Reference proteome</keyword>
<feature type="region of interest" description="Disordered" evidence="1">
    <location>
        <begin position="153"/>
        <end position="198"/>
    </location>
</feature>
<dbReference type="AlphaFoldDB" id="A0A9P4JP29"/>
<proteinExistence type="predicted"/>
<feature type="domain" description="WW" evidence="2">
    <location>
        <begin position="122"/>
        <end position="156"/>
    </location>
</feature>
<dbReference type="PROSITE" id="PS01159">
    <property type="entry name" value="WW_DOMAIN_1"/>
    <property type="match status" value="1"/>
</dbReference>
<dbReference type="PROSITE" id="PS50020">
    <property type="entry name" value="WW_DOMAIN_2"/>
    <property type="match status" value="1"/>
</dbReference>
<dbReference type="InterPro" id="IPR001202">
    <property type="entry name" value="WW_dom"/>
</dbReference>
<comment type="caution">
    <text evidence="3">The sequence shown here is derived from an EMBL/GenBank/DDBJ whole genome shotgun (WGS) entry which is preliminary data.</text>
</comment>
<sequence length="324" mass="35856">MENLKSPSSDVLEPGAGPEEQQQPQETGQSEKPSPQPNTSEDPNTSSPDILEPGPEQQQQPQETSQTEKPTRRSNMSSHKRQRSQSFSDGEISEDSESAARAASENPPLPDEEAPPLPDEAPPEDDGWGPVWEPNVQAYYFYNRFTQATQWENPRVPASPATGLGGAPGTTGDYWGAPATSSPRKSHYGGYNPAIHGDYDPNADYAQVADREEEEQAAAAAAAAAGYAGYQQDPNAQYTATAQFNRFTGRFQAPDLNPEKYNDENKSRRQLSAFFDVDAAANSHDGRSLKAERQAKKLTKQQVKEYREKKRAKKEEKRRAWLRD</sequence>
<name>A0A9P4JP29_9PLEO</name>
<accession>A0A9P4JP29</accession>
<feature type="region of interest" description="Disordered" evidence="1">
    <location>
        <begin position="1"/>
        <end position="132"/>
    </location>
</feature>
<dbReference type="EMBL" id="ML993930">
    <property type="protein sequence ID" value="KAF2202615.1"/>
    <property type="molecule type" value="Genomic_DNA"/>
</dbReference>
<feature type="compositionally biased region" description="Low complexity" evidence="1">
    <location>
        <begin position="13"/>
        <end position="31"/>
    </location>
</feature>
<feature type="compositionally biased region" description="Polar residues" evidence="1">
    <location>
        <begin position="37"/>
        <end position="48"/>
    </location>
</feature>
<protein>
    <recommendedName>
        <fullName evidence="2">WW domain-containing protein</fullName>
    </recommendedName>
</protein>
<dbReference type="Gene3D" id="2.20.70.10">
    <property type="match status" value="1"/>
</dbReference>
<evidence type="ECO:0000313" key="4">
    <source>
        <dbReference type="Proteomes" id="UP000799536"/>
    </source>
</evidence>
<feature type="compositionally biased region" description="Basic and acidic residues" evidence="1">
    <location>
        <begin position="284"/>
        <end position="295"/>
    </location>
</feature>
<dbReference type="OrthoDB" id="2444812at2759"/>
<gene>
    <name evidence="3" type="ORF">GQ43DRAFT_439553</name>
</gene>
<feature type="region of interest" description="Disordered" evidence="1">
    <location>
        <begin position="282"/>
        <end position="324"/>
    </location>
</feature>
<evidence type="ECO:0000256" key="1">
    <source>
        <dbReference type="SAM" id="MobiDB-lite"/>
    </source>
</evidence>
<evidence type="ECO:0000313" key="3">
    <source>
        <dbReference type="EMBL" id="KAF2202615.1"/>
    </source>
</evidence>
<dbReference type="SUPFAM" id="SSF51045">
    <property type="entry name" value="WW domain"/>
    <property type="match status" value="1"/>
</dbReference>
<evidence type="ECO:0000259" key="2">
    <source>
        <dbReference type="PROSITE" id="PS50020"/>
    </source>
</evidence>
<organism evidence="3 4">
    <name type="scientific">Delitschia confertaspora ATCC 74209</name>
    <dbReference type="NCBI Taxonomy" id="1513339"/>
    <lineage>
        <taxon>Eukaryota</taxon>
        <taxon>Fungi</taxon>
        <taxon>Dikarya</taxon>
        <taxon>Ascomycota</taxon>
        <taxon>Pezizomycotina</taxon>
        <taxon>Dothideomycetes</taxon>
        <taxon>Pleosporomycetidae</taxon>
        <taxon>Pleosporales</taxon>
        <taxon>Delitschiaceae</taxon>
        <taxon>Delitschia</taxon>
    </lineage>
</organism>
<feature type="compositionally biased region" description="Basic and acidic residues" evidence="1">
    <location>
        <begin position="302"/>
        <end position="324"/>
    </location>
</feature>
<feature type="compositionally biased region" description="Low complexity" evidence="1">
    <location>
        <begin position="52"/>
        <end position="68"/>
    </location>
</feature>
<reference evidence="3" key="1">
    <citation type="journal article" date="2020" name="Stud. Mycol.">
        <title>101 Dothideomycetes genomes: a test case for predicting lifestyles and emergence of pathogens.</title>
        <authorList>
            <person name="Haridas S."/>
            <person name="Albert R."/>
            <person name="Binder M."/>
            <person name="Bloem J."/>
            <person name="Labutti K."/>
            <person name="Salamov A."/>
            <person name="Andreopoulos B."/>
            <person name="Baker S."/>
            <person name="Barry K."/>
            <person name="Bills G."/>
            <person name="Bluhm B."/>
            <person name="Cannon C."/>
            <person name="Castanera R."/>
            <person name="Culley D."/>
            <person name="Daum C."/>
            <person name="Ezra D."/>
            <person name="Gonzalez J."/>
            <person name="Henrissat B."/>
            <person name="Kuo A."/>
            <person name="Liang C."/>
            <person name="Lipzen A."/>
            <person name="Lutzoni F."/>
            <person name="Magnuson J."/>
            <person name="Mondo S."/>
            <person name="Nolan M."/>
            <person name="Ohm R."/>
            <person name="Pangilinan J."/>
            <person name="Park H.-J."/>
            <person name="Ramirez L."/>
            <person name="Alfaro M."/>
            <person name="Sun H."/>
            <person name="Tritt A."/>
            <person name="Yoshinaga Y."/>
            <person name="Zwiers L.-H."/>
            <person name="Turgeon B."/>
            <person name="Goodwin S."/>
            <person name="Spatafora J."/>
            <person name="Crous P."/>
            <person name="Grigoriev I."/>
        </authorList>
    </citation>
    <scope>NUCLEOTIDE SEQUENCE</scope>
    <source>
        <strain evidence="3">ATCC 74209</strain>
    </source>
</reference>
<dbReference type="Proteomes" id="UP000799536">
    <property type="component" value="Unassembled WGS sequence"/>
</dbReference>